<comment type="caution">
    <text evidence="1">The sequence shown here is derived from an EMBL/GenBank/DDBJ whole genome shotgun (WGS) entry which is preliminary data.</text>
</comment>
<organism evidence="1 2">
    <name type="scientific">Mesorhizobium abyssinicae</name>
    <dbReference type="NCBI Taxonomy" id="1209958"/>
    <lineage>
        <taxon>Bacteria</taxon>
        <taxon>Pseudomonadati</taxon>
        <taxon>Pseudomonadota</taxon>
        <taxon>Alphaproteobacteria</taxon>
        <taxon>Hyphomicrobiales</taxon>
        <taxon>Phyllobacteriaceae</taxon>
        <taxon>Mesorhizobium</taxon>
    </lineage>
</organism>
<name>A0ABU5AKP2_9HYPH</name>
<gene>
    <name evidence="1" type="ORF">RFM23_09465</name>
</gene>
<evidence type="ECO:0000313" key="2">
    <source>
        <dbReference type="Proteomes" id="UP001276564"/>
    </source>
</evidence>
<evidence type="ECO:0000313" key="1">
    <source>
        <dbReference type="EMBL" id="MDX8537849.1"/>
    </source>
</evidence>
<protein>
    <submittedName>
        <fullName evidence="1">Uncharacterized protein</fullName>
    </submittedName>
</protein>
<dbReference type="EMBL" id="JAVIIP010000004">
    <property type="protein sequence ID" value="MDX8537849.1"/>
    <property type="molecule type" value="Genomic_DNA"/>
</dbReference>
<dbReference type="Proteomes" id="UP001276564">
    <property type="component" value="Unassembled WGS sequence"/>
</dbReference>
<sequence>MTIEIGDIVNVAIGPMWNSYAVSGFSGDPQRVTLVRKNSSGTYSTIHSDPNRVRHVARPVFKSGDKVLIDGCKAEFMSFEKGGEVARVMLAPRRRQFTGVGFIDIGPAVVRLNYWMLVIENSKRMMEK</sequence>
<reference evidence="1 2" key="1">
    <citation type="submission" date="2023-08" db="EMBL/GenBank/DDBJ databases">
        <title>Implementing the SeqCode for naming new Mesorhizobium species isolated from Vachellia karroo root nodules.</title>
        <authorList>
            <person name="Van Lill M."/>
        </authorList>
    </citation>
    <scope>NUCLEOTIDE SEQUENCE [LARGE SCALE GENOMIC DNA]</scope>
    <source>
        <strain evidence="1 2">VK4B</strain>
    </source>
</reference>
<accession>A0ABU5AKP2</accession>
<keyword evidence="2" id="KW-1185">Reference proteome</keyword>
<proteinExistence type="predicted"/>
<dbReference type="RefSeq" id="WP_320320171.1">
    <property type="nucleotide sequence ID" value="NZ_JAVIIP010000004.1"/>
</dbReference>